<accession>A0A918V7K7</accession>
<dbReference type="AlphaFoldDB" id="A0A918V7K7"/>
<dbReference type="EMBL" id="BMVX01000014">
    <property type="protein sequence ID" value="GGZ75949.1"/>
    <property type="molecule type" value="Genomic_DNA"/>
</dbReference>
<protein>
    <submittedName>
        <fullName evidence="1">Uncharacterized protein</fullName>
    </submittedName>
</protein>
<proteinExistence type="predicted"/>
<sequence length="164" mass="17073">MAEENGTGVFGAGPSGGLADAIRAQADAQSRAAALRIEHDSLTEYKGMVDALLEELSGSDADHKKLADGTLTQAALGRGFPEADAIYTSYSTVITELEGLSKGLAGQIEGLGIAVLSAGNGFADVDEETRRRMAAIAKEARAQYVPERDPYVEEQRKSAAGGTV</sequence>
<name>A0A918V7K7_9ACTN</name>
<evidence type="ECO:0000313" key="1">
    <source>
        <dbReference type="EMBL" id="GGZ75949.1"/>
    </source>
</evidence>
<comment type="caution">
    <text evidence="1">The sequence shown here is derived from an EMBL/GenBank/DDBJ whole genome shotgun (WGS) entry which is preliminary data.</text>
</comment>
<gene>
    <name evidence="1" type="ORF">GCM10010371_39700</name>
</gene>
<dbReference type="OrthoDB" id="3855104at2"/>
<organism evidence="1 2">
    <name type="scientific">Streptomyces subrutilus</name>
    <dbReference type="NCBI Taxonomy" id="36818"/>
    <lineage>
        <taxon>Bacteria</taxon>
        <taxon>Bacillati</taxon>
        <taxon>Actinomycetota</taxon>
        <taxon>Actinomycetes</taxon>
        <taxon>Kitasatosporales</taxon>
        <taxon>Streptomycetaceae</taxon>
        <taxon>Streptomyces</taxon>
    </lineage>
</organism>
<reference evidence="1" key="2">
    <citation type="submission" date="2020-09" db="EMBL/GenBank/DDBJ databases">
        <authorList>
            <person name="Sun Q."/>
            <person name="Ohkuma M."/>
        </authorList>
    </citation>
    <scope>NUCLEOTIDE SEQUENCE</scope>
    <source>
        <strain evidence="1">JCM 4834</strain>
    </source>
</reference>
<dbReference type="RefSeq" id="WP_150519406.1">
    <property type="nucleotide sequence ID" value="NZ_BMVX01000014.1"/>
</dbReference>
<dbReference type="Proteomes" id="UP000634660">
    <property type="component" value="Unassembled WGS sequence"/>
</dbReference>
<evidence type="ECO:0000313" key="2">
    <source>
        <dbReference type="Proteomes" id="UP000634660"/>
    </source>
</evidence>
<reference evidence="1" key="1">
    <citation type="journal article" date="2014" name="Int. J. Syst. Evol. Microbiol.">
        <title>Complete genome sequence of Corynebacterium casei LMG S-19264T (=DSM 44701T), isolated from a smear-ripened cheese.</title>
        <authorList>
            <consortium name="US DOE Joint Genome Institute (JGI-PGF)"/>
            <person name="Walter F."/>
            <person name="Albersmeier A."/>
            <person name="Kalinowski J."/>
            <person name="Ruckert C."/>
        </authorList>
    </citation>
    <scope>NUCLEOTIDE SEQUENCE</scope>
    <source>
        <strain evidence="1">JCM 4834</strain>
    </source>
</reference>